<comment type="similarity">
    <text evidence="2 14">Belongs to the HisA/HisF family.</text>
</comment>
<dbReference type="InterPro" id="IPR006062">
    <property type="entry name" value="His_biosynth"/>
</dbReference>
<keyword evidence="7 14" id="KW-0368">Histidine biosynthesis</keyword>
<dbReference type="GO" id="GO:0016829">
    <property type="term" value="F:lyase activity"/>
    <property type="evidence" value="ECO:0007669"/>
    <property type="project" value="UniProtKB-KW"/>
</dbReference>
<dbReference type="EC" id="4.3.2.10" evidence="4"/>
<dbReference type="GO" id="GO:0000105">
    <property type="term" value="P:L-histidine biosynthetic process"/>
    <property type="evidence" value="ECO:0007669"/>
    <property type="project" value="UniProtKB-UniPathway"/>
</dbReference>
<organism evidence="15 16">
    <name type="scientific">Fundicoccus ignavus</name>
    <dbReference type="NCBI Taxonomy" id="2664442"/>
    <lineage>
        <taxon>Bacteria</taxon>
        <taxon>Bacillati</taxon>
        <taxon>Bacillota</taxon>
        <taxon>Bacilli</taxon>
        <taxon>Lactobacillales</taxon>
        <taxon>Aerococcaceae</taxon>
        <taxon>Fundicoccus</taxon>
    </lineage>
</organism>
<evidence type="ECO:0000256" key="10">
    <source>
        <dbReference type="ARBA" id="ARBA00030264"/>
    </source>
</evidence>
<protein>
    <recommendedName>
        <fullName evidence="5">Imidazole glycerol phosphate synthase subunit HisF</fullName>
        <ecNumber evidence="4">4.3.2.10</ecNumber>
    </recommendedName>
    <alternativeName>
        <fullName evidence="10">IGP synthase cyclase subunit</fullName>
    </alternativeName>
    <alternativeName>
        <fullName evidence="11">IGP synthase subunit HisF</fullName>
    </alternativeName>
    <alternativeName>
        <fullName evidence="12">ImGP synthase subunit HisF</fullName>
    </alternativeName>
</protein>
<comment type="caution">
    <text evidence="15">The sequence shown here is derived from an EMBL/GenBank/DDBJ whole genome shotgun (WGS) entry which is preliminary data.</text>
</comment>
<dbReference type="EMBL" id="WJQS01000015">
    <property type="protein sequence ID" value="MRI86438.1"/>
    <property type="molecule type" value="Genomic_DNA"/>
</dbReference>
<dbReference type="SUPFAM" id="SSF51366">
    <property type="entry name" value="Ribulose-phoshate binding barrel"/>
    <property type="match status" value="1"/>
</dbReference>
<dbReference type="CDD" id="cd04731">
    <property type="entry name" value="HisF"/>
    <property type="match status" value="1"/>
</dbReference>
<comment type="subunit">
    <text evidence="3">Heterodimer of HisH and HisF.</text>
</comment>
<evidence type="ECO:0000256" key="9">
    <source>
        <dbReference type="ARBA" id="ARBA00025475"/>
    </source>
</evidence>
<dbReference type="AlphaFoldDB" id="A0A6I2GPL5"/>
<keyword evidence="6 14" id="KW-0028">Amino-acid biosynthesis</keyword>
<evidence type="ECO:0000256" key="8">
    <source>
        <dbReference type="ARBA" id="ARBA00023239"/>
    </source>
</evidence>
<dbReference type="GO" id="GO:0000107">
    <property type="term" value="F:imidazoleglycerol-phosphate synthase activity"/>
    <property type="evidence" value="ECO:0007669"/>
    <property type="project" value="InterPro"/>
</dbReference>
<keyword evidence="16" id="KW-1185">Reference proteome</keyword>
<dbReference type="InterPro" id="IPR013785">
    <property type="entry name" value="Aldolase_TIM"/>
</dbReference>
<evidence type="ECO:0000256" key="4">
    <source>
        <dbReference type="ARBA" id="ARBA00012809"/>
    </source>
</evidence>
<dbReference type="PANTHER" id="PTHR21235:SF2">
    <property type="entry name" value="IMIDAZOLE GLYCEROL PHOSPHATE SYNTHASE HISHF"/>
    <property type="match status" value="1"/>
</dbReference>
<evidence type="ECO:0000256" key="1">
    <source>
        <dbReference type="ARBA" id="ARBA00005091"/>
    </source>
</evidence>
<dbReference type="InterPro" id="IPR011060">
    <property type="entry name" value="RibuloseP-bd_barrel"/>
</dbReference>
<name>A0A6I2GPL5_9LACT</name>
<keyword evidence="8 15" id="KW-0456">Lyase</keyword>
<evidence type="ECO:0000256" key="5">
    <source>
        <dbReference type="ARBA" id="ARBA00016318"/>
    </source>
</evidence>
<accession>A0A6I2GPL5</accession>
<dbReference type="InterPro" id="IPR050064">
    <property type="entry name" value="IGPS_HisA/HisF"/>
</dbReference>
<evidence type="ECO:0000313" key="16">
    <source>
        <dbReference type="Proteomes" id="UP000430975"/>
    </source>
</evidence>
<proteinExistence type="inferred from homology"/>
<sequence length="250" mass="26939">MKKIIPCLDTKHGHLVKGVNFLNMQHLGDPVEYAKKYSDAGADELVVLDIAKTLEQLNMRVEMVEEILKVVDIPVTVGGGLASIEDIDRALATGISGIAINSAAVLNPDLINQTVAKYGSERLTLAVDVSYDEAKGDYYVYTHGGQKQVDLKAFDWLKECEARGAGRLLITSIDHDGVKTGFDIKFLKAASELVDLPIIASGGAGNVQHFVDLFEETGVEGGLAASIFHRDEITIQDVKDALATTVEGVE</sequence>
<evidence type="ECO:0000256" key="6">
    <source>
        <dbReference type="ARBA" id="ARBA00022605"/>
    </source>
</evidence>
<comment type="pathway">
    <text evidence="1">Amino-acid biosynthesis; L-histidine biosynthesis; L-histidine from 5-phospho-alpha-D-ribose 1-diphosphate: step 5/9.</text>
</comment>
<dbReference type="Proteomes" id="UP000430975">
    <property type="component" value="Unassembled WGS sequence"/>
</dbReference>
<evidence type="ECO:0000256" key="7">
    <source>
        <dbReference type="ARBA" id="ARBA00023102"/>
    </source>
</evidence>
<gene>
    <name evidence="15" type="primary">hisF</name>
    <name evidence="15" type="ORF">GIY09_11335</name>
</gene>
<evidence type="ECO:0000313" key="15">
    <source>
        <dbReference type="EMBL" id="MRI86438.1"/>
    </source>
</evidence>
<evidence type="ECO:0000256" key="3">
    <source>
        <dbReference type="ARBA" id="ARBA00011152"/>
    </source>
</evidence>
<dbReference type="Gene3D" id="3.20.20.70">
    <property type="entry name" value="Aldolase class I"/>
    <property type="match status" value="1"/>
</dbReference>
<evidence type="ECO:0000256" key="14">
    <source>
        <dbReference type="RuleBase" id="RU003657"/>
    </source>
</evidence>
<evidence type="ECO:0000256" key="13">
    <source>
        <dbReference type="ARBA" id="ARBA00047838"/>
    </source>
</evidence>
<comment type="catalytic activity">
    <reaction evidence="13">
        <text>5-[(5-phospho-1-deoxy-D-ribulos-1-ylimino)methylamino]-1-(5-phospho-beta-D-ribosyl)imidazole-4-carboxamide + L-glutamine = D-erythro-1-(imidazol-4-yl)glycerol 3-phosphate + 5-amino-1-(5-phospho-beta-D-ribosyl)imidazole-4-carboxamide + L-glutamate + H(+)</text>
        <dbReference type="Rhea" id="RHEA:24793"/>
        <dbReference type="ChEBI" id="CHEBI:15378"/>
        <dbReference type="ChEBI" id="CHEBI:29985"/>
        <dbReference type="ChEBI" id="CHEBI:58278"/>
        <dbReference type="ChEBI" id="CHEBI:58359"/>
        <dbReference type="ChEBI" id="CHEBI:58475"/>
        <dbReference type="ChEBI" id="CHEBI:58525"/>
        <dbReference type="EC" id="4.3.2.10"/>
    </reaction>
</comment>
<reference evidence="15 16" key="1">
    <citation type="submission" date="2019-11" db="EMBL/GenBank/DDBJ databases">
        <title>Characterisation of Fundicoccus ignavus gen. nov. sp. nov., a novel genus of the family Aerococcaceae isolated from bulk tank milk.</title>
        <authorList>
            <person name="Siebert A."/>
            <person name="Huptas C."/>
            <person name="Wenning M."/>
            <person name="Scherer S."/>
            <person name="Doll E.V."/>
        </authorList>
    </citation>
    <scope>NUCLEOTIDE SEQUENCE [LARGE SCALE GENOMIC DNA]</scope>
    <source>
        <strain evidence="15 16">WS4759</strain>
    </source>
</reference>
<dbReference type="PANTHER" id="PTHR21235">
    <property type="entry name" value="IMIDAZOLE GLYCEROL PHOSPHATE SYNTHASE SUBUNIT HISF/H IGP SYNTHASE SUBUNIT HISF/H"/>
    <property type="match status" value="1"/>
</dbReference>
<dbReference type="Pfam" id="PF00977">
    <property type="entry name" value="His_biosynth"/>
    <property type="match status" value="1"/>
</dbReference>
<dbReference type="RefSeq" id="WP_153864103.1">
    <property type="nucleotide sequence ID" value="NZ_WJQS01000015.1"/>
</dbReference>
<evidence type="ECO:0000256" key="12">
    <source>
        <dbReference type="ARBA" id="ARBA00032401"/>
    </source>
</evidence>
<evidence type="ECO:0000256" key="2">
    <source>
        <dbReference type="ARBA" id="ARBA00009667"/>
    </source>
</evidence>
<evidence type="ECO:0000256" key="11">
    <source>
        <dbReference type="ARBA" id="ARBA00031409"/>
    </source>
</evidence>
<dbReference type="UniPathway" id="UPA00031">
    <property type="reaction ID" value="UER00010"/>
</dbReference>
<dbReference type="InterPro" id="IPR004651">
    <property type="entry name" value="HisF"/>
</dbReference>
<comment type="function">
    <text evidence="9">IGPS catalyzes the conversion of PRFAR and glutamine to IGP, AICAR and glutamate. The HisF subunit catalyzes the cyclization activity that produces IGP and AICAR from PRFAR using the ammonia provided by the HisH subunit.</text>
</comment>